<dbReference type="InterPro" id="IPR050103">
    <property type="entry name" value="Class-III_PLP-dep_AT"/>
</dbReference>
<sequence>MNAISRSRRYWPPYTSLNAEDGRPRIVRGEGIHLYDDADRRYLDGISGSYNHCLGHSHPALLDAVKRQMDTLVHACNIGLSTVLPEALAERLGDELAASGLAHTFLAGSGSEGVEAALKMAWQYQISRNHPQRTLVVAIDGAYHGCTLGAMVATRRPFINEGALPFVATCSMTMPPPQSLDDLQTWEALLAEHGSTVAAIIIEPIMAMAGTYQFPDGFLQALSSLARTYDIPLICDEVYCGIGRAGTLCESVSQGANPDIVIFSKCLGGGFPITAVMTTPKIADSFAAHSIPFFRHGHTQSGNLLGCRAALFILDYLHAQHCYESVRTKGARLLQAIREKLPATGNVVSAQGKGLMLSITFDSPEACSRVQLDARRHGLIIGAADRHLKLAPPFTMDDNEIDELTQRLVHAIDSASQH</sequence>
<dbReference type="InterPro" id="IPR015421">
    <property type="entry name" value="PyrdxlP-dep_Trfase_major"/>
</dbReference>
<keyword evidence="4 5" id="KW-0663">Pyridoxal phosphate</keyword>
<dbReference type="EC" id="2.6.1.-" evidence="6"/>
<dbReference type="FunFam" id="3.40.640.10:FF:000004">
    <property type="entry name" value="Acetylornithine aminotransferase"/>
    <property type="match status" value="1"/>
</dbReference>
<dbReference type="CDD" id="cd00610">
    <property type="entry name" value="OAT_like"/>
    <property type="match status" value="1"/>
</dbReference>
<reference evidence="6 7" key="1">
    <citation type="submission" date="2015-07" db="EMBL/GenBank/DDBJ databases">
        <authorList>
            <person name="Noorani M."/>
        </authorList>
    </citation>
    <scope>NUCLEOTIDE SEQUENCE [LARGE SCALE GENOMIC DNA]</scope>
    <source>
        <strain evidence="6">LMG728</strain>
    </source>
</reference>
<dbReference type="InterPro" id="IPR015424">
    <property type="entry name" value="PyrdxlP-dep_Trfase"/>
</dbReference>
<dbReference type="PIRSF" id="PIRSF000521">
    <property type="entry name" value="Transaminase_4ab_Lys_Orn"/>
    <property type="match status" value="1"/>
</dbReference>
<name>A0A0K2ZUE8_9XANT</name>
<dbReference type="Gene3D" id="3.40.640.10">
    <property type="entry name" value="Type I PLP-dependent aspartate aminotransferase-like (Major domain)"/>
    <property type="match status" value="1"/>
</dbReference>
<dbReference type="InterPro" id="IPR015422">
    <property type="entry name" value="PyrdxlP-dep_Trfase_small"/>
</dbReference>
<evidence type="ECO:0000256" key="4">
    <source>
        <dbReference type="ARBA" id="ARBA00022898"/>
    </source>
</evidence>
<comment type="cofactor">
    <cofactor evidence="1">
        <name>pyridoxal 5'-phosphate</name>
        <dbReference type="ChEBI" id="CHEBI:597326"/>
    </cofactor>
</comment>
<dbReference type="PANTHER" id="PTHR11986">
    <property type="entry name" value="AMINOTRANSFERASE CLASS III"/>
    <property type="match status" value="1"/>
</dbReference>
<dbReference type="GO" id="GO:0030170">
    <property type="term" value="F:pyridoxal phosphate binding"/>
    <property type="evidence" value="ECO:0007669"/>
    <property type="project" value="InterPro"/>
</dbReference>
<dbReference type="Gene3D" id="3.90.1150.10">
    <property type="entry name" value="Aspartate Aminotransferase, domain 1"/>
    <property type="match status" value="1"/>
</dbReference>
<dbReference type="AlphaFoldDB" id="A0A0K2ZUE8"/>
<accession>A0A0K2ZUE8</accession>
<protein>
    <submittedName>
        <fullName evidence="6">Transaminase</fullName>
        <ecNumber evidence="6">2.6.1.-</ecNumber>
    </submittedName>
</protein>
<evidence type="ECO:0000313" key="7">
    <source>
        <dbReference type="Proteomes" id="UP000041247"/>
    </source>
</evidence>
<evidence type="ECO:0000256" key="5">
    <source>
        <dbReference type="RuleBase" id="RU003560"/>
    </source>
</evidence>
<evidence type="ECO:0000313" key="6">
    <source>
        <dbReference type="EMBL" id="CTP87000.1"/>
    </source>
</evidence>
<gene>
    <name evidence="6" type="ORF">XTPLMG728_1403</name>
</gene>
<dbReference type="PROSITE" id="PS00600">
    <property type="entry name" value="AA_TRANSFER_CLASS_3"/>
    <property type="match status" value="1"/>
</dbReference>
<dbReference type="InterPro" id="IPR049704">
    <property type="entry name" value="Aminotrans_3_PPA_site"/>
</dbReference>
<proteinExistence type="inferred from homology"/>
<organism evidence="6 7">
    <name type="scientific">Xanthomonas graminis pv. poae</name>
    <dbReference type="NCBI Taxonomy" id="227946"/>
    <lineage>
        <taxon>Bacteria</taxon>
        <taxon>Pseudomonadati</taxon>
        <taxon>Pseudomonadota</taxon>
        <taxon>Gammaproteobacteria</taxon>
        <taxon>Lysobacterales</taxon>
        <taxon>Lysobacteraceae</taxon>
        <taxon>Xanthomonas</taxon>
        <taxon>Xanthomonas translucens group</taxon>
        <taxon>Xanthomonas graminis</taxon>
    </lineage>
</organism>
<evidence type="ECO:0000256" key="2">
    <source>
        <dbReference type="ARBA" id="ARBA00022576"/>
    </source>
</evidence>
<comment type="similarity">
    <text evidence="5">Belongs to the class-III pyridoxal-phosphate-dependent aminotransferase family.</text>
</comment>
<keyword evidence="2 6" id="KW-0032">Aminotransferase</keyword>
<dbReference type="Pfam" id="PF00202">
    <property type="entry name" value="Aminotran_3"/>
    <property type="match status" value="1"/>
</dbReference>
<dbReference type="EMBL" id="CXOK01000035">
    <property type="protein sequence ID" value="CTP87000.1"/>
    <property type="molecule type" value="Genomic_DNA"/>
</dbReference>
<keyword evidence="3 6" id="KW-0808">Transferase</keyword>
<dbReference type="InterPro" id="IPR005814">
    <property type="entry name" value="Aminotrans_3"/>
</dbReference>
<dbReference type="Proteomes" id="UP000041247">
    <property type="component" value="Unassembled WGS sequence"/>
</dbReference>
<evidence type="ECO:0000256" key="3">
    <source>
        <dbReference type="ARBA" id="ARBA00022679"/>
    </source>
</evidence>
<evidence type="ECO:0000256" key="1">
    <source>
        <dbReference type="ARBA" id="ARBA00001933"/>
    </source>
</evidence>
<dbReference type="GO" id="GO:0042802">
    <property type="term" value="F:identical protein binding"/>
    <property type="evidence" value="ECO:0007669"/>
    <property type="project" value="TreeGrafter"/>
</dbReference>
<dbReference type="GO" id="GO:0008483">
    <property type="term" value="F:transaminase activity"/>
    <property type="evidence" value="ECO:0007669"/>
    <property type="project" value="UniProtKB-KW"/>
</dbReference>
<dbReference type="PANTHER" id="PTHR11986:SF79">
    <property type="entry name" value="ACETYLORNITHINE AMINOTRANSFERASE, MITOCHONDRIAL"/>
    <property type="match status" value="1"/>
</dbReference>
<dbReference type="SUPFAM" id="SSF53383">
    <property type="entry name" value="PLP-dependent transferases"/>
    <property type="match status" value="1"/>
</dbReference>